<feature type="transmembrane region" description="Helical" evidence="10">
    <location>
        <begin position="405"/>
        <end position="426"/>
    </location>
</feature>
<keyword evidence="8 10" id="KW-0472">Membrane</keyword>
<feature type="transmembrane region" description="Helical" evidence="10">
    <location>
        <begin position="592"/>
        <end position="612"/>
    </location>
</feature>
<evidence type="ECO:0000259" key="11">
    <source>
        <dbReference type="PROSITE" id="PS50893"/>
    </source>
</evidence>
<keyword evidence="7 10" id="KW-1133">Transmembrane helix</keyword>
<keyword evidence="3" id="KW-0813">Transport</keyword>
<feature type="transmembrane region" description="Helical" evidence="10">
    <location>
        <begin position="447"/>
        <end position="473"/>
    </location>
</feature>
<dbReference type="PANTHER" id="PTHR48041">
    <property type="entry name" value="ABC TRANSPORTER G FAMILY MEMBER 28"/>
    <property type="match status" value="1"/>
</dbReference>
<dbReference type="KEGG" id="pda:103713966"/>
<organism evidence="12 13">
    <name type="scientific">Phoenix dactylifera</name>
    <name type="common">Date palm</name>
    <dbReference type="NCBI Taxonomy" id="42345"/>
    <lineage>
        <taxon>Eukaryota</taxon>
        <taxon>Viridiplantae</taxon>
        <taxon>Streptophyta</taxon>
        <taxon>Embryophyta</taxon>
        <taxon>Tracheophyta</taxon>
        <taxon>Spermatophyta</taxon>
        <taxon>Magnoliopsida</taxon>
        <taxon>Liliopsida</taxon>
        <taxon>Arecaceae</taxon>
        <taxon>Coryphoideae</taxon>
        <taxon>Phoeniceae</taxon>
        <taxon>Phoenix</taxon>
    </lineage>
</organism>
<dbReference type="Pfam" id="PF01061">
    <property type="entry name" value="ABC2_membrane"/>
    <property type="match status" value="1"/>
</dbReference>
<dbReference type="Pfam" id="PF19055">
    <property type="entry name" value="ABC2_membrane_7"/>
    <property type="match status" value="1"/>
</dbReference>
<evidence type="ECO:0000313" key="13">
    <source>
        <dbReference type="RefSeq" id="XP_038981720.1"/>
    </source>
</evidence>
<evidence type="ECO:0000256" key="1">
    <source>
        <dbReference type="ARBA" id="ARBA00004141"/>
    </source>
</evidence>
<dbReference type="InterPro" id="IPR043926">
    <property type="entry name" value="ABCG_dom"/>
</dbReference>
<dbReference type="GO" id="GO:0005886">
    <property type="term" value="C:plasma membrane"/>
    <property type="evidence" value="ECO:0007669"/>
    <property type="project" value="TreeGrafter"/>
</dbReference>
<dbReference type="AlphaFoldDB" id="A0A8B9A506"/>
<evidence type="ECO:0000256" key="9">
    <source>
        <dbReference type="SAM" id="MobiDB-lite"/>
    </source>
</evidence>
<dbReference type="PANTHER" id="PTHR48041:SF22">
    <property type="entry name" value="ABC TRANSPORTER G FAMILY MEMBER 9"/>
    <property type="match status" value="1"/>
</dbReference>
<dbReference type="FunFam" id="3.40.50.300:FF:000337">
    <property type="entry name" value="ABC transporter G family member 22"/>
    <property type="match status" value="1"/>
</dbReference>
<dbReference type="InterPro" id="IPR050352">
    <property type="entry name" value="ABCG_transporters"/>
</dbReference>
<dbReference type="CDD" id="cd03213">
    <property type="entry name" value="ABCG_EPDR"/>
    <property type="match status" value="1"/>
</dbReference>
<reference evidence="12" key="1">
    <citation type="journal article" date="2019" name="Nat. Commun.">
        <title>Genome-wide association mapping of date palm fruit traits.</title>
        <authorList>
            <person name="Hazzouri K.M."/>
            <person name="Gros-Balthazard M."/>
            <person name="Flowers J.M."/>
            <person name="Copetti D."/>
            <person name="Lemansour A."/>
            <person name="Lebrun M."/>
            <person name="Masmoudi K."/>
            <person name="Ferrand S."/>
            <person name="Dhar M.I."/>
            <person name="Fresquez Z.A."/>
            <person name="Rosas U."/>
            <person name="Zhang J."/>
            <person name="Talag J."/>
            <person name="Lee S."/>
            <person name="Kudrna D."/>
            <person name="Powell R.F."/>
            <person name="Leitch I.J."/>
            <person name="Krueger R.R."/>
            <person name="Wing R.A."/>
            <person name="Amiri K.M.A."/>
            <person name="Purugganan M.D."/>
        </authorList>
    </citation>
    <scope>NUCLEOTIDE SEQUENCE [LARGE SCALE GENOMIC DNA]</scope>
    <source>
        <strain evidence="12">cv. Khalas</strain>
    </source>
</reference>
<keyword evidence="5" id="KW-0547">Nucleotide-binding</keyword>
<accession>A0A8B9A506</accession>
<feature type="region of interest" description="Disordered" evidence="9">
    <location>
        <begin position="1"/>
        <end position="20"/>
    </location>
</feature>
<evidence type="ECO:0000256" key="3">
    <source>
        <dbReference type="ARBA" id="ARBA00022448"/>
    </source>
</evidence>
<evidence type="ECO:0000313" key="12">
    <source>
        <dbReference type="Proteomes" id="UP000228380"/>
    </source>
</evidence>
<dbReference type="Gene3D" id="3.40.50.300">
    <property type="entry name" value="P-loop containing nucleotide triphosphate hydrolases"/>
    <property type="match status" value="1"/>
</dbReference>
<keyword evidence="4 10" id="KW-0812">Transmembrane</keyword>
<dbReference type="GO" id="GO:0016887">
    <property type="term" value="F:ATP hydrolysis activity"/>
    <property type="evidence" value="ECO:0007669"/>
    <property type="project" value="InterPro"/>
</dbReference>
<feature type="transmembrane region" description="Helical" evidence="10">
    <location>
        <begin position="479"/>
        <end position="507"/>
    </location>
</feature>
<evidence type="ECO:0000256" key="7">
    <source>
        <dbReference type="ARBA" id="ARBA00022989"/>
    </source>
</evidence>
<protein>
    <submittedName>
        <fullName evidence="13">ABC transporter G family member 9-like</fullName>
    </submittedName>
</protein>
<dbReference type="RefSeq" id="XP_038981720.1">
    <property type="nucleotide sequence ID" value="XM_039125792.1"/>
</dbReference>
<dbReference type="PROSITE" id="PS50893">
    <property type="entry name" value="ABC_TRANSPORTER_2"/>
    <property type="match status" value="1"/>
</dbReference>
<dbReference type="SMART" id="SM00382">
    <property type="entry name" value="AAA"/>
    <property type="match status" value="1"/>
</dbReference>
<dbReference type="SUPFAM" id="SSF52540">
    <property type="entry name" value="P-loop containing nucleoside triphosphate hydrolases"/>
    <property type="match status" value="1"/>
</dbReference>
<reference evidence="13" key="2">
    <citation type="submission" date="2025-08" db="UniProtKB">
        <authorList>
            <consortium name="RefSeq"/>
        </authorList>
    </citation>
    <scope>IDENTIFICATION</scope>
    <source>
        <tissue evidence="13">Young leaves</tissue>
    </source>
</reference>
<dbReference type="InterPro" id="IPR017871">
    <property type="entry name" value="ABC_transporter-like_CS"/>
</dbReference>
<dbReference type="GeneID" id="103713966"/>
<name>A0A8B9A506_PHODC</name>
<dbReference type="OrthoDB" id="620737at2759"/>
<feature type="transmembrane region" description="Helical" evidence="10">
    <location>
        <begin position="514"/>
        <end position="532"/>
    </location>
</feature>
<dbReference type="GO" id="GO:0005524">
    <property type="term" value="F:ATP binding"/>
    <property type="evidence" value="ECO:0007669"/>
    <property type="project" value="UniProtKB-KW"/>
</dbReference>
<keyword evidence="6" id="KW-0067">ATP-binding</keyword>
<dbReference type="GO" id="GO:0140359">
    <property type="term" value="F:ABC-type transporter activity"/>
    <property type="evidence" value="ECO:0007669"/>
    <property type="project" value="InterPro"/>
</dbReference>
<dbReference type="InterPro" id="IPR027417">
    <property type="entry name" value="P-loop_NTPase"/>
</dbReference>
<proteinExistence type="inferred from homology"/>
<evidence type="ECO:0000256" key="5">
    <source>
        <dbReference type="ARBA" id="ARBA00022741"/>
    </source>
</evidence>
<comment type="similarity">
    <text evidence="2">Belongs to the ABC transporter superfamily. ABCG family. Eye pigment precursor importer (TC 3.A.1.204) subfamily.</text>
</comment>
<dbReference type="InterPro" id="IPR013525">
    <property type="entry name" value="ABC2_TM"/>
</dbReference>
<feature type="transmembrane region" description="Helical" evidence="10">
    <location>
        <begin position="372"/>
        <end position="393"/>
    </location>
</feature>
<evidence type="ECO:0000256" key="2">
    <source>
        <dbReference type="ARBA" id="ARBA00005814"/>
    </source>
</evidence>
<dbReference type="PROSITE" id="PS00211">
    <property type="entry name" value="ABC_TRANSPORTER_1"/>
    <property type="match status" value="1"/>
</dbReference>
<evidence type="ECO:0000256" key="8">
    <source>
        <dbReference type="ARBA" id="ARBA00023136"/>
    </source>
</evidence>
<evidence type="ECO:0000256" key="6">
    <source>
        <dbReference type="ARBA" id="ARBA00022840"/>
    </source>
</evidence>
<keyword evidence="12" id="KW-1185">Reference proteome</keyword>
<evidence type="ECO:0000256" key="10">
    <source>
        <dbReference type="SAM" id="Phobius"/>
    </source>
</evidence>
<feature type="domain" description="ABC transporter" evidence="11">
    <location>
        <begin position="34"/>
        <end position="283"/>
    </location>
</feature>
<dbReference type="InterPro" id="IPR003439">
    <property type="entry name" value="ABC_transporter-like_ATP-bd"/>
</dbReference>
<gene>
    <name evidence="13" type="primary">LOC103713966</name>
</gene>
<evidence type="ECO:0000256" key="4">
    <source>
        <dbReference type="ARBA" id="ARBA00022692"/>
    </source>
</evidence>
<sequence>MTEMEMQPRSQLEADEEGAGRRPIFATARHPVTLKFEDVVYKIEVKADGSRKGEKTILKGVSGAVLPGEMLAMMGPSGSGKTTLLTALAGRLARPGRRLSGSITYNGRPFSNQLRRNMGFVSQDDILYPHLTVSETLLYTALLRLPRTLSRTEKAAQAEQVMVELGLLGCCNSMIGGSLVRGISGGERKRVSIGQELLINPSLLFLDEPTSGLDSTIAGRIVTTIADLARGGRTVVMTIHQPSSRIFYMFHKILLLSDGHTLYFGKGSDAMNYFASIGYAPAVAMNPADFLLDLANGLAPDETLQSQEALKETLSSAYSHRLHNQIVEELREVGGEFKESELHKTRNEWSTTWWEQFSVLLQRGMKERKHQAFSGFQVAQIIIVAFLGGFMWYGSRGHVQDQMGLLYFILGFWSFYPVFEALFTFPQERTMLTKERVSGMYRLSSYFTARMVGDLPMELILPIVFLTITYWLGGLKHSLWSFLITLSIMLLQVLIAQGLGFALGALVMDLKASTTLASVILLSFMLAGGYYVQHVPPFIAWIKYISYIYYTFKIQISAQYSSGDTYECSGGQRCPVESVPAIAVVGFSHQSLAIAALFIMFIFFRVVAYVALIRVGRIKSGNSSCIH</sequence>
<dbReference type="Proteomes" id="UP000228380">
    <property type="component" value="Chromosome 4"/>
</dbReference>
<dbReference type="InterPro" id="IPR003593">
    <property type="entry name" value="AAA+_ATPase"/>
</dbReference>
<dbReference type="Pfam" id="PF00005">
    <property type="entry name" value="ABC_tran"/>
    <property type="match status" value="1"/>
</dbReference>
<comment type="subcellular location">
    <subcellularLocation>
        <location evidence="1">Membrane</location>
        <topology evidence="1">Multi-pass membrane protein</topology>
    </subcellularLocation>
</comment>